<dbReference type="AlphaFoldDB" id="A0A2M4D1J6"/>
<protein>
    <submittedName>
        <fullName evidence="2">Uncharacterized protein</fullName>
    </submittedName>
</protein>
<evidence type="ECO:0000256" key="1">
    <source>
        <dbReference type="SAM" id="Phobius"/>
    </source>
</evidence>
<accession>A0A2M4D1J6</accession>
<dbReference type="EMBL" id="GGFL01007248">
    <property type="protein sequence ID" value="MBW71426.1"/>
    <property type="molecule type" value="Transcribed_RNA"/>
</dbReference>
<keyword evidence="1" id="KW-1133">Transmembrane helix</keyword>
<evidence type="ECO:0000313" key="2">
    <source>
        <dbReference type="EMBL" id="MBW71426.1"/>
    </source>
</evidence>
<organism evidence="2">
    <name type="scientific">Anopheles darlingi</name>
    <name type="common">Mosquito</name>
    <dbReference type="NCBI Taxonomy" id="43151"/>
    <lineage>
        <taxon>Eukaryota</taxon>
        <taxon>Metazoa</taxon>
        <taxon>Ecdysozoa</taxon>
        <taxon>Arthropoda</taxon>
        <taxon>Hexapoda</taxon>
        <taxon>Insecta</taxon>
        <taxon>Pterygota</taxon>
        <taxon>Neoptera</taxon>
        <taxon>Endopterygota</taxon>
        <taxon>Diptera</taxon>
        <taxon>Nematocera</taxon>
        <taxon>Culicoidea</taxon>
        <taxon>Culicidae</taxon>
        <taxon>Anophelinae</taxon>
        <taxon>Anopheles</taxon>
    </lineage>
</organism>
<feature type="transmembrane region" description="Helical" evidence="1">
    <location>
        <begin position="55"/>
        <end position="76"/>
    </location>
</feature>
<reference evidence="2" key="1">
    <citation type="submission" date="2018-01" db="EMBL/GenBank/DDBJ databases">
        <title>An insight into the sialome of Amazonian anophelines.</title>
        <authorList>
            <person name="Ribeiro J.M."/>
            <person name="Scarpassa V."/>
            <person name="Calvo E."/>
        </authorList>
    </citation>
    <scope>NUCLEOTIDE SEQUENCE</scope>
</reference>
<keyword evidence="1" id="KW-0812">Transmembrane</keyword>
<proteinExistence type="predicted"/>
<sequence>MARARARSRLHRQMLCYFLFSPQLPVPVTTGGKPIANDLATVAPASDAVSCFFLFFVRFLLSSPFVVGWMLGWVICRKWLYRRLITTTGANRALVEATTLVVVDGDAGTASHWCATDDGCAADV</sequence>
<name>A0A2M4D1J6_ANODA</name>
<keyword evidence="1" id="KW-0472">Membrane</keyword>